<dbReference type="PROSITE" id="PS50198">
    <property type="entry name" value="PPIC_PPIASE_2"/>
    <property type="match status" value="1"/>
</dbReference>
<comment type="catalytic activity">
    <reaction evidence="1">
        <text>[protein]-peptidylproline (omega=180) = [protein]-peptidylproline (omega=0)</text>
        <dbReference type="Rhea" id="RHEA:16237"/>
        <dbReference type="Rhea" id="RHEA-COMP:10747"/>
        <dbReference type="Rhea" id="RHEA-COMP:10748"/>
        <dbReference type="ChEBI" id="CHEBI:83833"/>
        <dbReference type="ChEBI" id="CHEBI:83834"/>
        <dbReference type="EC" id="5.2.1.8"/>
    </reaction>
</comment>
<evidence type="ECO:0000256" key="4">
    <source>
        <dbReference type="ARBA" id="ARBA00018370"/>
    </source>
</evidence>
<dbReference type="EC" id="5.2.1.8" evidence="3"/>
<keyword evidence="11" id="KW-1185">Reference proteome</keyword>
<evidence type="ECO:0000313" key="11">
    <source>
        <dbReference type="Proteomes" id="UP001556196"/>
    </source>
</evidence>
<sequence length="282" mass="30861">MLKKIVREPLVHFLLLALAIFAVYGLFEGASAKKPDSIEVSVPKIEQMVSIFVKTWQRPPTPGELKGLIDDYVKEEIYVRQALDLGLDKDDTVIRRRLRQKMEFLADAETPVPTEADLQAYLDGAPDAFRIDGTVAFQQVFLNGQQRGEAVAQDAAAMLATLTGNPGADLSALGDATMLPPEMPLSTQASVAQTFGPEFAAAVARAPAGTWTGPIASAFGLHLVRVTDRVEGRVPALDEVREAVAREWTNDRRRELEDERFAELLKSYTVTIARLPGDTASQ</sequence>
<evidence type="ECO:0000256" key="1">
    <source>
        <dbReference type="ARBA" id="ARBA00000971"/>
    </source>
</evidence>
<evidence type="ECO:0000256" key="8">
    <source>
        <dbReference type="PROSITE-ProRule" id="PRU00278"/>
    </source>
</evidence>
<dbReference type="Gene3D" id="3.10.50.40">
    <property type="match status" value="1"/>
</dbReference>
<proteinExistence type="inferred from homology"/>
<dbReference type="PANTHER" id="PTHR47245:SF2">
    <property type="entry name" value="PEPTIDYL-PROLYL CIS-TRANS ISOMERASE HP_0175-RELATED"/>
    <property type="match status" value="1"/>
</dbReference>
<evidence type="ECO:0000259" key="9">
    <source>
        <dbReference type="PROSITE" id="PS50198"/>
    </source>
</evidence>
<evidence type="ECO:0000256" key="7">
    <source>
        <dbReference type="ARBA" id="ARBA00031484"/>
    </source>
</evidence>
<accession>A0ABV3R4L1</accession>
<dbReference type="RefSeq" id="WP_367725484.1">
    <property type="nucleotide sequence ID" value="NZ_JBFOCI010000007.1"/>
</dbReference>
<dbReference type="InterPro" id="IPR000297">
    <property type="entry name" value="PPIase_PpiC"/>
</dbReference>
<dbReference type="GO" id="GO:0016853">
    <property type="term" value="F:isomerase activity"/>
    <property type="evidence" value="ECO:0007669"/>
    <property type="project" value="UniProtKB-KW"/>
</dbReference>
<evidence type="ECO:0000256" key="5">
    <source>
        <dbReference type="ARBA" id="ARBA00023110"/>
    </source>
</evidence>
<evidence type="ECO:0000256" key="6">
    <source>
        <dbReference type="ARBA" id="ARBA00030642"/>
    </source>
</evidence>
<evidence type="ECO:0000256" key="3">
    <source>
        <dbReference type="ARBA" id="ARBA00013194"/>
    </source>
</evidence>
<evidence type="ECO:0000256" key="2">
    <source>
        <dbReference type="ARBA" id="ARBA00007656"/>
    </source>
</evidence>
<name>A0ABV3R4L1_9HYPH</name>
<dbReference type="EMBL" id="JBFOCI010000007">
    <property type="protein sequence ID" value="MEW9808261.1"/>
    <property type="molecule type" value="Genomic_DNA"/>
</dbReference>
<dbReference type="Pfam" id="PF13145">
    <property type="entry name" value="Rotamase_2"/>
    <property type="match status" value="1"/>
</dbReference>
<keyword evidence="8 10" id="KW-0413">Isomerase</keyword>
<dbReference type="Proteomes" id="UP001556196">
    <property type="component" value="Unassembled WGS sequence"/>
</dbReference>
<comment type="similarity">
    <text evidence="2">Belongs to the PpiC/parvulin rotamase family.</text>
</comment>
<gene>
    <name evidence="10" type="ORF">ABUE31_19910</name>
</gene>
<organism evidence="10 11">
    <name type="scientific">Mesorhizobium marinum</name>
    <dbReference type="NCBI Taxonomy" id="3228790"/>
    <lineage>
        <taxon>Bacteria</taxon>
        <taxon>Pseudomonadati</taxon>
        <taxon>Pseudomonadota</taxon>
        <taxon>Alphaproteobacteria</taxon>
        <taxon>Hyphomicrobiales</taxon>
        <taxon>Phyllobacteriaceae</taxon>
        <taxon>Mesorhizobium</taxon>
    </lineage>
</organism>
<protein>
    <recommendedName>
        <fullName evidence="4">Parvulin-like PPIase</fullName>
        <ecNumber evidence="3">5.2.1.8</ecNumber>
    </recommendedName>
    <alternativeName>
        <fullName evidence="6">Peptidyl-prolyl cis-trans isomerase plp</fullName>
    </alternativeName>
    <alternativeName>
        <fullName evidence="7">Rotamase plp</fullName>
    </alternativeName>
</protein>
<dbReference type="SUPFAM" id="SSF54534">
    <property type="entry name" value="FKBP-like"/>
    <property type="match status" value="1"/>
</dbReference>
<dbReference type="InterPro" id="IPR050245">
    <property type="entry name" value="PrsA_foldase"/>
</dbReference>
<feature type="domain" description="PpiC" evidence="9">
    <location>
        <begin position="113"/>
        <end position="228"/>
    </location>
</feature>
<dbReference type="InterPro" id="IPR046357">
    <property type="entry name" value="PPIase_dom_sf"/>
</dbReference>
<keyword evidence="5 8" id="KW-0697">Rotamase</keyword>
<reference evidence="10 11" key="1">
    <citation type="submission" date="2024-06" db="EMBL/GenBank/DDBJ databases">
        <authorList>
            <person name="Tuo L."/>
        </authorList>
    </citation>
    <scope>NUCLEOTIDE SEQUENCE [LARGE SCALE GENOMIC DNA]</scope>
    <source>
        <strain evidence="10 11">ZMM04-5</strain>
    </source>
</reference>
<dbReference type="PANTHER" id="PTHR47245">
    <property type="entry name" value="PEPTIDYLPROLYL ISOMERASE"/>
    <property type="match status" value="1"/>
</dbReference>
<comment type="caution">
    <text evidence="10">The sequence shown here is derived from an EMBL/GenBank/DDBJ whole genome shotgun (WGS) entry which is preliminary data.</text>
</comment>
<evidence type="ECO:0000313" key="10">
    <source>
        <dbReference type="EMBL" id="MEW9808261.1"/>
    </source>
</evidence>